<keyword evidence="2" id="KW-0472">Membrane</keyword>
<dbReference type="Pfam" id="PF12273">
    <property type="entry name" value="RCR"/>
    <property type="match status" value="1"/>
</dbReference>
<organism evidence="3 4">
    <name type="scientific">Polychaeton citri CBS 116435</name>
    <dbReference type="NCBI Taxonomy" id="1314669"/>
    <lineage>
        <taxon>Eukaryota</taxon>
        <taxon>Fungi</taxon>
        <taxon>Dikarya</taxon>
        <taxon>Ascomycota</taxon>
        <taxon>Pezizomycotina</taxon>
        <taxon>Dothideomycetes</taxon>
        <taxon>Dothideomycetidae</taxon>
        <taxon>Capnodiales</taxon>
        <taxon>Capnodiaceae</taxon>
        <taxon>Polychaeton</taxon>
    </lineage>
</organism>
<sequence length="154" mass="17311">MAVLLSKRYYGDGCYYNGYRTVCNSSSWYNWGRWVVLAIIIIAAFILFFTCSCYSARRRRRMGYSPYRGTGWALGRTPAGHAPATYNAQPYYANQQQSQPYYNNSNNPPPAYTQSNGAAQDYYGGRNDVELQQPPVAYGGAQYQPPKGPPPARS</sequence>
<keyword evidence="4" id="KW-1185">Reference proteome</keyword>
<name>A0A9P4UP53_9PEZI</name>
<dbReference type="InterPro" id="IPR020999">
    <property type="entry name" value="Chitin_synth_reg_RCR"/>
</dbReference>
<dbReference type="PANTHER" id="PTHR28187:SF1">
    <property type="entry name" value="PROTEIN RCR1-RELATED"/>
    <property type="match status" value="1"/>
</dbReference>
<dbReference type="OrthoDB" id="3556830at2759"/>
<feature type="region of interest" description="Disordered" evidence="1">
    <location>
        <begin position="97"/>
        <end position="154"/>
    </location>
</feature>
<dbReference type="PANTHER" id="PTHR28187">
    <property type="entry name" value="PROTEIN RCR1-RELATED"/>
    <property type="match status" value="1"/>
</dbReference>
<gene>
    <name evidence="3" type="ORF">K431DRAFT_286110</name>
</gene>
<comment type="caution">
    <text evidence="3">The sequence shown here is derived from an EMBL/GenBank/DDBJ whole genome shotgun (WGS) entry which is preliminary data.</text>
</comment>
<keyword evidence="2" id="KW-1133">Transmembrane helix</keyword>
<keyword evidence="2" id="KW-0812">Transmembrane</keyword>
<accession>A0A9P4UP53</accession>
<evidence type="ECO:0000313" key="3">
    <source>
        <dbReference type="EMBL" id="KAF2720106.1"/>
    </source>
</evidence>
<evidence type="ECO:0000313" key="4">
    <source>
        <dbReference type="Proteomes" id="UP000799441"/>
    </source>
</evidence>
<evidence type="ECO:0000256" key="2">
    <source>
        <dbReference type="SAM" id="Phobius"/>
    </source>
</evidence>
<dbReference type="GO" id="GO:0016192">
    <property type="term" value="P:vesicle-mediated transport"/>
    <property type="evidence" value="ECO:0007669"/>
    <property type="project" value="TreeGrafter"/>
</dbReference>
<dbReference type="AlphaFoldDB" id="A0A9P4UP53"/>
<proteinExistence type="predicted"/>
<feature type="transmembrane region" description="Helical" evidence="2">
    <location>
        <begin position="34"/>
        <end position="56"/>
    </location>
</feature>
<dbReference type="Proteomes" id="UP000799441">
    <property type="component" value="Unassembled WGS sequence"/>
</dbReference>
<protein>
    <submittedName>
        <fullName evidence="3">Uncharacterized protein</fullName>
    </submittedName>
</protein>
<feature type="compositionally biased region" description="Low complexity" evidence="1">
    <location>
        <begin position="97"/>
        <end position="106"/>
    </location>
</feature>
<dbReference type="EMBL" id="MU003803">
    <property type="protein sequence ID" value="KAF2720106.1"/>
    <property type="molecule type" value="Genomic_DNA"/>
</dbReference>
<evidence type="ECO:0000256" key="1">
    <source>
        <dbReference type="SAM" id="MobiDB-lite"/>
    </source>
</evidence>
<reference evidence="3" key="1">
    <citation type="journal article" date="2020" name="Stud. Mycol.">
        <title>101 Dothideomycetes genomes: a test case for predicting lifestyles and emergence of pathogens.</title>
        <authorList>
            <person name="Haridas S."/>
            <person name="Albert R."/>
            <person name="Binder M."/>
            <person name="Bloem J."/>
            <person name="Labutti K."/>
            <person name="Salamov A."/>
            <person name="Andreopoulos B."/>
            <person name="Baker S."/>
            <person name="Barry K."/>
            <person name="Bills G."/>
            <person name="Bluhm B."/>
            <person name="Cannon C."/>
            <person name="Castanera R."/>
            <person name="Culley D."/>
            <person name="Daum C."/>
            <person name="Ezra D."/>
            <person name="Gonzalez J."/>
            <person name="Henrissat B."/>
            <person name="Kuo A."/>
            <person name="Liang C."/>
            <person name="Lipzen A."/>
            <person name="Lutzoni F."/>
            <person name="Magnuson J."/>
            <person name="Mondo S."/>
            <person name="Nolan M."/>
            <person name="Ohm R."/>
            <person name="Pangilinan J."/>
            <person name="Park H.-J."/>
            <person name="Ramirez L."/>
            <person name="Alfaro M."/>
            <person name="Sun H."/>
            <person name="Tritt A."/>
            <person name="Yoshinaga Y."/>
            <person name="Zwiers L.-H."/>
            <person name="Turgeon B."/>
            <person name="Goodwin S."/>
            <person name="Spatafora J."/>
            <person name="Crous P."/>
            <person name="Grigoriev I."/>
        </authorList>
    </citation>
    <scope>NUCLEOTIDE SEQUENCE</scope>
    <source>
        <strain evidence="3">CBS 116435</strain>
    </source>
</reference>